<proteinExistence type="predicted"/>
<gene>
    <name evidence="2" type="ORF">K402DRAFT_418552</name>
</gene>
<evidence type="ECO:0000313" key="3">
    <source>
        <dbReference type="Proteomes" id="UP000800041"/>
    </source>
</evidence>
<name>A0A6G1H9Z8_9PEZI</name>
<evidence type="ECO:0000256" key="1">
    <source>
        <dbReference type="SAM" id="MobiDB-lite"/>
    </source>
</evidence>
<dbReference type="AlphaFoldDB" id="A0A6G1H9Z8"/>
<keyword evidence="3" id="KW-1185">Reference proteome</keyword>
<accession>A0A6G1H9Z8</accession>
<reference evidence="2" key="1">
    <citation type="journal article" date="2020" name="Stud. Mycol.">
        <title>101 Dothideomycetes genomes: a test case for predicting lifestyles and emergence of pathogens.</title>
        <authorList>
            <person name="Haridas S."/>
            <person name="Albert R."/>
            <person name="Binder M."/>
            <person name="Bloem J."/>
            <person name="Labutti K."/>
            <person name="Salamov A."/>
            <person name="Andreopoulos B."/>
            <person name="Baker S."/>
            <person name="Barry K."/>
            <person name="Bills G."/>
            <person name="Bluhm B."/>
            <person name="Cannon C."/>
            <person name="Castanera R."/>
            <person name="Culley D."/>
            <person name="Daum C."/>
            <person name="Ezra D."/>
            <person name="Gonzalez J."/>
            <person name="Henrissat B."/>
            <person name="Kuo A."/>
            <person name="Liang C."/>
            <person name="Lipzen A."/>
            <person name="Lutzoni F."/>
            <person name="Magnuson J."/>
            <person name="Mondo S."/>
            <person name="Nolan M."/>
            <person name="Ohm R."/>
            <person name="Pangilinan J."/>
            <person name="Park H.-J."/>
            <person name="Ramirez L."/>
            <person name="Alfaro M."/>
            <person name="Sun H."/>
            <person name="Tritt A."/>
            <person name="Yoshinaga Y."/>
            <person name="Zwiers L.-H."/>
            <person name="Turgeon B."/>
            <person name="Goodwin S."/>
            <person name="Spatafora J."/>
            <person name="Crous P."/>
            <person name="Grigoriev I."/>
        </authorList>
    </citation>
    <scope>NUCLEOTIDE SEQUENCE</scope>
    <source>
        <strain evidence="2">CBS 113979</strain>
    </source>
</reference>
<evidence type="ECO:0008006" key="4">
    <source>
        <dbReference type="Google" id="ProtNLM"/>
    </source>
</evidence>
<dbReference type="Proteomes" id="UP000800041">
    <property type="component" value="Unassembled WGS sequence"/>
</dbReference>
<sequence length="401" mass="44652">MNGTVGNITKVKIMLVGHIQNIGEFGENGTTQPQGFKYERTCLKLVDVQDASCALSDPDWEDVQHFSFFFQFPREAVYEKNCPPALPSTVAVGPWATTSTQMAYRAVEARVRYQLQASAYCNDIVQATAAYNICLYDSIDQLPPPVIVEHYGSDYILRREKALKSMLRRQQDRLAISAEEPRPVEVKRGGNTPAIAIPLRLAIHGSSSPPGNVKLKVECNMQTTTFISLAEMKHTPSIQQAEESPYIQDITTAGRLYIREAKLSPSDWSKAATKTTTTEKSRMNTSFKHPTTTTTTVTEITPTIKPTPHTATTTLFLPLLESTMPPPTFFTSHLARRYSVALHIRASSDSGSATFKLNVPLQIVYLPDAMTTPGVEEWEEDPLEVVMRVHSERGELPIYVK</sequence>
<evidence type="ECO:0000313" key="2">
    <source>
        <dbReference type="EMBL" id="KAF1989850.1"/>
    </source>
</evidence>
<organism evidence="2 3">
    <name type="scientific">Aulographum hederae CBS 113979</name>
    <dbReference type="NCBI Taxonomy" id="1176131"/>
    <lineage>
        <taxon>Eukaryota</taxon>
        <taxon>Fungi</taxon>
        <taxon>Dikarya</taxon>
        <taxon>Ascomycota</taxon>
        <taxon>Pezizomycotina</taxon>
        <taxon>Dothideomycetes</taxon>
        <taxon>Pleosporomycetidae</taxon>
        <taxon>Aulographales</taxon>
        <taxon>Aulographaceae</taxon>
    </lineage>
</organism>
<feature type="region of interest" description="Disordered" evidence="1">
    <location>
        <begin position="269"/>
        <end position="297"/>
    </location>
</feature>
<protein>
    <recommendedName>
        <fullName evidence="4">Arrestin-like N-terminal domain-containing protein</fullName>
    </recommendedName>
</protein>
<dbReference type="EMBL" id="ML977144">
    <property type="protein sequence ID" value="KAF1989850.1"/>
    <property type="molecule type" value="Genomic_DNA"/>
</dbReference>